<dbReference type="Proteomes" id="UP000319514">
    <property type="component" value="Unassembled WGS sequence"/>
</dbReference>
<gene>
    <name evidence="2" type="ORF">FB474_1798</name>
</gene>
<dbReference type="AlphaFoldDB" id="A0A542ZJ88"/>
<evidence type="ECO:0000256" key="1">
    <source>
        <dbReference type="SAM" id="MobiDB-lite"/>
    </source>
</evidence>
<feature type="compositionally biased region" description="Low complexity" evidence="1">
    <location>
        <begin position="175"/>
        <end position="198"/>
    </location>
</feature>
<evidence type="ECO:0000313" key="2">
    <source>
        <dbReference type="EMBL" id="TQL60411.1"/>
    </source>
</evidence>
<protein>
    <submittedName>
        <fullName evidence="2">Putative membrane protein</fullName>
    </submittedName>
</protein>
<dbReference type="EMBL" id="VFOQ01000001">
    <property type="protein sequence ID" value="TQL60411.1"/>
    <property type="molecule type" value="Genomic_DNA"/>
</dbReference>
<dbReference type="RefSeq" id="WP_141788312.1">
    <property type="nucleotide sequence ID" value="NZ_BAAAKX010000021.1"/>
</dbReference>
<proteinExistence type="predicted"/>
<organism evidence="2 3">
    <name type="scientific">Oryzihumus leptocrescens</name>
    <dbReference type="NCBI Taxonomy" id="297536"/>
    <lineage>
        <taxon>Bacteria</taxon>
        <taxon>Bacillati</taxon>
        <taxon>Actinomycetota</taxon>
        <taxon>Actinomycetes</taxon>
        <taxon>Micrococcales</taxon>
        <taxon>Intrasporangiaceae</taxon>
        <taxon>Oryzihumus</taxon>
    </lineage>
</organism>
<dbReference type="Pfam" id="PF06897">
    <property type="entry name" value="DUF1269"/>
    <property type="match status" value="1"/>
</dbReference>
<reference evidence="2 3" key="1">
    <citation type="submission" date="2019-06" db="EMBL/GenBank/DDBJ databases">
        <title>Sequencing the genomes of 1000 actinobacteria strains.</title>
        <authorList>
            <person name="Klenk H.-P."/>
        </authorList>
    </citation>
    <scope>NUCLEOTIDE SEQUENCE [LARGE SCALE GENOMIC DNA]</scope>
    <source>
        <strain evidence="2 3">DSM 18082</strain>
    </source>
</reference>
<dbReference type="OrthoDB" id="3295122at2"/>
<accession>A0A542ZJ88</accession>
<feature type="region of interest" description="Disordered" evidence="1">
    <location>
        <begin position="169"/>
        <end position="198"/>
    </location>
</feature>
<evidence type="ECO:0000313" key="3">
    <source>
        <dbReference type="Proteomes" id="UP000319514"/>
    </source>
</evidence>
<dbReference type="InterPro" id="IPR009200">
    <property type="entry name" value="DUF1269_membrane"/>
</dbReference>
<keyword evidence="3" id="KW-1185">Reference proteome</keyword>
<comment type="caution">
    <text evidence="2">The sequence shown here is derived from an EMBL/GenBank/DDBJ whole genome shotgun (WGS) entry which is preliminary data.</text>
</comment>
<sequence>MASEKDTLYVIAAAYDDVDAAVADYEAVKEIYHEVKTSHDFDAAVVAKDDDGKVKIVKKHEQPTRHGAAVGLGWGLAVGVTAALFPPVGIGLATAGAGGAAIGAVAGHASGGMSRGDLKELGETLDAGQAGLIVVYETNLADQVAANIKAANRVISKATDMAADQLADDMRRAEQTAPAAQPAATAQATTTAQTTTTS</sequence>
<name>A0A542ZJ88_9MICO</name>